<reference evidence="2 3" key="1">
    <citation type="journal article" date="2020" name="Nature">
        <title>Six reference-quality genomes reveal evolution of bat adaptations.</title>
        <authorList>
            <person name="Jebb D."/>
            <person name="Huang Z."/>
            <person name="Pippel M."/>
            <person name="Hughes G.M."/>
            <person name="Lavrichenko K."/>
            <person name="Devanna P."/>
            <person name="Winkler S."/>
            <person name="Jermiin L.S."/>
            <person name="Skirmuntt E.C."/>
            <person name="Katzourakis A."/>
            <person name="Burkitt-Gray L."/>
            <person name="Ray D.A."/>
            <person name="Sullivan K.A.M."/>
            <person name="Roscito J.G."/>
            <person name="Kirilenko B.M."/>
            <person name="Davalos L.M."/>
            <person name="Corthals A.P."/>
            <person name="Power M.L."/>
            <person name="Jones G."/>
            <person name="Ransome R.D."/>
            <person name="Dechmann D.K.N."/>
            <person name="Locatelli A.G."/>
            <person name="Puechmaille S.J."/>
            <person name="Fedrigo O."/>
            <person name="Jarvis E.D."/>
            <person name="Hiller M."/>
            <person name="Vernes S.C."/>
            <person name="Myers E.W."/>
            <person name="Teeling E.C."/>
        </authorList>
    </citation>
    <scope>NUCLEOTIDE SEQUENCE [LARGE SCALE GENOMIC DNA]</scope>
    <source>
        <strain evidence="2">MRouAeg1</strain>
        <tissue evidence="2">Muscle</tissue>
    </source>
</reference>
<feature type="compositionally biased region" description="Low complexity" evidence="1">
    <location>
        <begin position="1"/>
        <end position="12"/>
    </location>
</feature>
<evidence type="ECO:0000313" key="3">
    <source>
        <dbReference type="Proteomes" id="UP000593571"/>
    </source>
</evidence>
<evidence type="ECO:0000256" key="1">
    <source>
        <dbReference type="SAM" id="MobiDB-lite"/>
    </source>
</evidence>
<dbReference type="AlphaFoldDB" id="A0A7J8DWQ6"/>
<keyword evidence="3" id="KW-1185">Reference proteome</keyword>
<protein>
    <submittedName>
        <fullName evidence="2">Component of oligomeric golgi complex 3</fullName>
    </submittedName>
</protein>
<dbReference type="EMBL" id="JACASE010000011">
    <property type="protein sequence ID" value="KAF6427312.1"/>
    <property type="molecule type" value="Genomic_DNA"/>
</dbReference>
<comment type="caution">
    <text evidence="2">The sequence shown here is derived from an EMBL/GenBank/DDBJ whole genome shotgun (WGS) entry which is preliminary data.</text>
</comment>
<feature type="compositionally biased region" description="Basic and acidic residues" evidence="1">
    <location>
        <begin position="13"/>
        <end position="31"/>
    </location>
</feature>
<name>A0A7J8DWQ6_ROUAE</name>
<organism evidence="2 3">
    <name type="scientific">Rousettus aegyptiacus</name>
    <name type="common">Egyptian fruit bat</name>
    <name type="synonym">Pteropus aegyptiacus</name>
    <dbReference type="NCBI Taxonomy" id="9407"/>
    <lineage>
        <taxon>Eukaryota</taxon>
        <taxon>Metazoa</taxon>
        <taxon>Chordata</taxon>
        <taxon>Craniata</taxon>
        <taxon>Vertebrata</taxon>
        <taxon>Euteleostomi</taxon>
        <taxon>Mammalia</taxon>
        <taxon>Eutheria</taxon>
        <taxon>Laurasiatheria</taxon>
        <taxon>Chiroptera</taxon>
        <taxon>Yinpterochiroptera</taxon>
        <taxon>Pteropodoidea</taxon>
        <taxon>Pteropodidae</taxon>
        <taxon>Rousettinae</taxon>
        <taxon>Rousettus</taxon>
    </lineage>
</organism>
<dbReference type="Proteomes" id="UP000593571">
    <property type="component" value="Unassembled WGS sequence"/>
</dbReference>
<sequence>MAEAALLLPAEPAAERDSREKLALWDRRPDTKAPLTDRQTDSVLELKAAAENLPVPAELPIEDLCSLASQALPIAQTSIVPDSTEDILSKGFTALQMEEGRIETAQQASGSPASKGAGAC</sequence>
<proteinExistence type="predicted"/>
<gene>
    <name evidence="2" type="ORF">HJG63_003125</name>
</gene>
<evidence type="ECO:0000313" key="2">
    <source>
        <dbReference type="EMBL" id="KAF6427312.1"/>
    </source>
</evidence>
<feature type="region of interest" description="Disordered" evidence="1">
    <location>
        <begin position="1"/>
        <end position="39"/>
    </location>
</feature>
<accession>A0A7J8DWQ6</accession>